<dbReference type="Gene3D" id="3.40.50.150">
    <property type="entry name" value="Vaccinia Virus protein VP39"/>
    <property type="match status" value="1"/>
</dbReference>
<dbReference type="Proteomes" id="UP001156670">
    <property type="component" value="Unassembled WGS sequence"/>
</dbReference>
<evidence type="ECO:0000313" key="1">
    <source>
        <dbReference type="EMBL" id="GLQ93820.1"/>
    </source>
</evidence>
<organism evidence="1 2">
    <name type="scientific">Dyella acidisoli</name>
    <dbReference type="NCBI Taxonomy" id="1867834"/>
    <lineage>
        <taxon>Bacteria</taxon>
        <taxon>Pseudomonadati</taxon>
        <taxon>Pseudomonadota</taxon>
        <taxon>Gammaproteobacteria</taxon>
        <taxon>Lysobacterales</taxon>
        <taxon>Rhodanobacteraceae</taxon>
        <taxon>Dyella</taxon>
    </lineage>
</organism>
<dbReference type="RefSeq" id="WP_284321519.1">
    <property type="nucleotide sequence ID" value="NZ_BSOB01000025.1"/>
</dbReference>
<dbReference type="EMBL" id="BSOB01000025">
    <property type="protein sequence ID" value="GLQ93820.1"/>
    <property type="molecule type" value="Genomic_DNA"/>
</dbReference>
<name>A0ABQ5XPZ3_9GAMM</name>
<sequence length="239" mass="26637">MLRQIIKDYELIDPVNTLLVPGGESAAPKELIFHVMQDNAANVEVLDIGFGKGGLGELLKSHPATKHWSVDGVDGFEGAFNNNTLFDRKIYRNLWHGLAQSIPSERFAKYNIICLLDVIEHLSAETAKWLLRTLLTSMGNDSFLFISTPLWFYPQDSQQSGDLEEHLIGVPASSMMALVPMMYAVNPPLIGGFVLGKRSLDFIEFFQPTTDKGFSYHRGTMLASAINFQNVPGKLFKLT</sequence>
<dbReference type="Pfam" id="PF13489">
    <property type="entry name" value="Methyltransf_23"/>
    <property type="match status" value="1"/>
</dbReference>
<dbReference type="InterPro" id="IPR029063">
    <property type="entry name" value="SAM-dependent_MTases_sf"/>
</dbReference>
<dbReference type="CDD" id="cd02440">
    <property type="entry name" value="AdoMet_MTases"/>
    <property type="match status" value="1"/>
</dbReference>
<proteinExistence type="predicted"/>
<evidence type="ECO:0008006" key="3">
    <source>
        <dbReference type="Google" id="ProtNLM"/>
    </source>
</evidence>
<comment type="caution">
    <text evidence="1">The sequence shown here is derived from an EMBL/GenBank/DDBJ whole genome shotgun (WGS) entry which is preliminary data.</text>
</comment>
<keyword evidence="2" id="KW-1185">Reference proteome</keyword>
<dbReference type="SUPFAM" id="SSF53335">
    <property type="entry name" value="S-adenosyl-L-methionine-dependent methyltransferases"/>
    <property type="match status" value="1"/>
</dbReference>
<evidence type="ECO:0000313" key="2">
    <source>
        <dbReference type="Proteomes" id="UP001156670"/>
    </source>
</evidence>
<reference evidence="2" key="1">
    <citation type="journal article" date="2019" name="Int. J. Syst. Evol. Microbiol.">
        <title>The Global Catalogue of Microorganisms (GCM) 10K type strain sequencing project: providing services to taxonomists for standard genome sequencing and annotation.</title>
        <authorList>
            <consortium name="The Broad Institute Genomics Platform"/>
            <consortium name="The Broad Institute Genome Sequencing Center for Infectious Disease"/>
            <person name="Wu L."/>
            <person name="Ma J."/>
        </authorList>
    </citation>
    <scope>NUCLEOTIDE SEQUENCE [LARGE SCALE GENOMIC DNA]</scope>
    <source>
        <strain evidence="2">NBRC 111980</strain>
    </source>
</reference>
<gene>
    <name evidence="1" type="ORF">GCM10007901_27710</name>
</gene>
<accession>A0ABQ5XPZ3</accession>
<protein>
    <recommendedName>
        <fullName evidence="3">Class I SAM-dependent methyltransferase</fullName>
    </recommendedName>
</protein>